<dbReference type="Proteomes" id="UP001059824">
    <property type="component" value="Chromosome"/>
</dbReference>
<evidence type="ECO:0008006" key="3">
    <source>
        <dbReference type="Google" id="ProtNLM"/>
    </source>
</evidence>
<evidence type="ECO:0000313" key="2">
    <source>
        <dbReference type="Proteomes" id="UP001059824"/>
    </source>
</evidence>
<sequence length="275" mass="30436">MTERLSLTQDGVEMVEYPSNIKQCVAKAAIAWQDFLAQPDDTKQRYAALSLQSGTGYEKKGDGQRESKDIKENFDVTRASLEDLIAISMHDPATAQFAIAARALFDELEQFIAAQGAHIEQHYGTNGFAAEAAASAASAFVRFLHYPPVAVGTVIGEPHVDHSGLTLHLYESTDGCERLDPSTRMWLPMPVSDDQAVMFASMQTQLYSKGEIKGLCHQIIANNTTAKLGRNAIVCFVPLVRTPRYDRAAYGRLQERTPGFNYDMLRTEFAQYFAA</sequence>
<organism evidence="1 2">
    <name type="scientific">Candidatus Mycosynbacter amalyticus</name>
    <dbReference type="NCBI Taxonomy" id="2665156"/>
    <lineage>
        <taxon>Bacteria</taxon>
        <taxon>Candidatus Saccharimonadota</taxon>
        <taxon>Candidatus Saccharimonadota incertae sedis</taxon>
        <taxon>Candidatus Mycosynbacter</taxon>
    </lineage>
</organism>
<dbReference type="SUPFAM" id="SSF51197">
    <property type="entry name" value="Clavaminate synthase-like"/>
    <property type="match status" value="1"/>
</dbReference>
<name>A0A857MT55_9BACT</name>
<dbReference type="KEGG" id="mama:GII36_01975"/>
<protein>
    <recommendedName>
        <fullName evidence="3">Isopenicillin N synthase-like Fe(2+) 2OG dioxygenase domain-containing protein</fullName>
    </recommendedName>
</protein>
<dbReference type="InterPro" id="IPR050231">
    <property type="entry name" value="Iron_ascorbate_oxido_reductase"/>
</dbReference>
<dbReference type="PANTHER" id="PTHR47990">
    <property type="entry name" value="2-OXOGLUTARATE (2OG) AND FE(II)-DEPENDENT OXYGENASE SUPERFAMILY PROTEIN-RELATED"/>
    <property type="match status" value="1"/>
</dbReference>
<keyword evidence="2" id="KW-1185">Reference proteome</keyword>
<accession>A0A857MT55</accession>
<dbReference type="Gene3D" id="2.60.120.330">
    <property type="entry name" value="B-lactam Antibiotic, Isopenicillin N Synthase, Chain"/>
    <property type="match status" value="1"/>
</dbReference>
<reference evidence="1" key="1">
    <citation type="journal article" date="2021" name="Nat. Microbiol.">
        <title>Cocultivation of an ultrasmall environmental parasitic bacterium with lytic ability against bacteria associated with wastewater foams.</title>
        <authorList>
            <person name="Batinovic S."/>
            <person name="Rose J.J.A."/>
            <person name="Ratcliffe J."/>
            <person name="Seviour R.J."/>
            <person name="Petrovski S."/>
        </authorList>
    </citation>
    <scope>NUCLEOTIDE SEQUENCE</scope>
    <source>
        <strain evidence="1">JR1</strain>
    </source>
</reference>
<evidence type="ECO:0000313" key="1">
    <source>
        <dbReference type="EMBL" id="QHN42617.1"/>
    </source>
</evidence>
<dbReference type="AlphaFoldDB" id="A0A857MT55"/>
<dbReference type="EMBL" id="CP045921">
    <property type="protein sequence ID" value="QHN42617.1"/>
    <property type="molecule type" value="Genomic_DNA"/>
</dbReference>
<dbReference type="InterPro" id="IPR027443">
    <property type="entry name" value="IPNS-like_sf"/>
</dbReference>
<gene>
    <name evidence="1" type="ORF">GII36_01975</name>
</gene>
<dbReference type="RefSeq" id="WP_260764045.1">
    <property type="nucleotide sequence ID" value="NZ_CP045921.1"/>
</dbReference>
<proteinExistence type="predicted"/>